<dbReference type="RefSeq" id="WP_212950748.1">
    <property type="nucleotide sequence ID" value="NZ_BORW01000016.1"/>
</dbReference>
<keyword evidence="3" id="KW-0479">Metal-binding</keyword>
<dbReference type="PANTHER" id="PTHR13799">
    <property type="entry name" value="NGG1 INTERACTING FACTOR 3"/>
    <property type="match status" value="1"/>
</dbReference>
<protein>
    <recommendedName>
        <fullName evidence="2">GTP cyclohydrolase 1 type 2 homolog</fullName>
    </recommendedName>
</protein>
<dbReference type="PANTHER" id="PTHR13799:SF14">
    <property type="entry name" value="GTP CYCLOHYDROLASE 1 TYPE 2 HOMOLOG"/>
    <property type="match status" value="1"/>
</dbReference>
<name>A0ABQ4LYE9_9BACL</name>
<gene>
    <name evidence="4" type="ORF">J21TS3_31270</name>
</gene>
<sequence length="266" mass="29069">MSITVQNVIDKLHRAFGPYETTVDGIVAGSGQTAVRGIAVSFVASYEAIKEAAALGANLLITHEGAFYRHQEGGRGTADRSRVRLMKESYIQSAGMAIYRYHDHPHRTNPDLITRGLLRALEWERYQHDYADAAVVVTLPEARRIREIASHVKSKLHLPYLRAAGSMETACQTIGIAVGYRGGGEVAIPLYERAEVDLLLAGEGPEWETPEYVRDAAAQGIGRSLFVLGHAASEEPGMELLAELIGDLFPGMPVHFVRTPSPLLII</sequence>
<organism evidence="4 5">
    <name type="scientific">Paenibacillus cookii</name>
    <dbReference type="NCBI Taxonomy" id="157839"/>
    <lineage>
        <taxon>Bacteria</taxon>
        <taxon>Bacillati</taxon>
        <taxon>Bacillota</taxon>
        <taxon>Bacilli</taxon>
        <taxon>Bacillales</taxon>
        <taxon>Paenibacillaceae</taxon>
        <taxon>Paenibacillus</taxon>
    </lineage>
</organism>
<dbReference type="EMBL" id="BORW01000016">
    <property type="protein sequence ID" value="GIO68306.1"/>
    <property type="molecule type" value="Genomic_DNA"/>
</dbReference>
<reference evidence="4 5" key="1">
    <citation type="submission" date="2021-03" db="EMBL/GenBank/DDBJ databases">
        <title>Antimicrobial resistance genes in bacteria isolated from Japanese honey, and their potential for conferring macrolide and lincosamide resistance in the American foulbrood pathogen Paenibacillus larvae.</title>
        <authorList>
            <person name="Okamoto M."/>
            <person name="Kumagai M."/>
            <person name="Kanamori H."/>
            <person name="Takamatsu D."/>
        </authorList>
    </citation>
    <scope>NUCLEOTIDE SEQUENCE [LARGE SCALE GENOMIC DNA]</scope>
    <source>
        <strain evidence="4 5">J21TS3</strain>
    </source>
</reference>
<evidence type="ECO:0000313" key="5">
    <source>
        <dbReference type="Proteomes" id="UP000680638"/>
    </source>
</evidence>
<dbReference type="InterPro" id="IPR002678">
    <property type="entry name" value="DUF34/NIF3"/>
</dbReference>
<dbReference type="SUPFAM" id="SSF102705">
    <property type="entry name" value="NIF3 (NGG1p interacting factor 3)-like"/>
    <property type="match status" value="1"/>
</dbReference>
<evidence type="ECO:0000256" key="2">
    <source>
        <dbReference type="ARBA" id="ARBA00022112"/>
    </source>
</evidence>
<evidence type="ECO:0000256" key="1">
    <source>
        <dbReference type="ARBA" id="ARBA00006964"/>
    </source>
</evidence>
<dbReference type="Gene3D" id="3.40.1390.30">
    <property type="entry name" value="NIF3 (NGG1p interacting factor 3)-like"/>
    <property type="match status" value="2"/>
</dbReference>
<accession>A0ABQ4LYE9</accession>
<comment type="similarity">
    <text evidence="1">Belongs to the GTP cyclohydrolase I type 2/NIF3 family.</text>
</comment>
<dbReference type="Pfam" id="PF01784">
    <property type="entry name" value="DUF34_NIF3"/>
    <property type="match status" value="1"/>
</dbReference>
<dbReference type="InterPro" id="IPR036069">
    <property type="entry name" value="DUF34/NIF3_sf"/>
</dbReference>
<keyword evidence="5" id="KW-1185">Reference proteome</keyword>
<comment type="caution">
    <text evidence="4">The sequence shown here is derived from an EMBL/GenBank/DDBJ whole genome shotgun (WGS) entry which is preliminary data.</text>
</comment>
<dbReference type="Proteomes" id="UP000680638">
    <property type="component" value="Unassembled WGS sequence"/>
</dbReference>
<evidence type="ECO:0000313" key="4">
    <source>
        <dbReference type="EMBL" id="GIO68306.1"/>
    </source>
</evidence>
<evidence type="ECO:0000256" key="3">
    <source>
        <dbReference type="ARBA" id="ARBA00022723"/>
    </source>
</evidence>
<proteinExistence type="inferred from homology"/>